<dbReference type="GO" id="GO:0005634">
    <property type="term" value="C:nucleus"/>
    <property type="evidence" value="ECO:0007669"/>
    <property type="project" value="UniProtKB-SubCell"/>
</dbReference>
<dbReference type="InterPro" id="IPR050815">
    <property type="entry name" value="TF_fung"/>
</dbReference>
<comment type="caution">
    <text evidence="7">The sequence shown here is derived from an EMBL/GenBank/DDBJ whole genome shotgun (WGS) entry which is preliminary data.</text>
</comment>
<dbReference type="Proteomes" id="UP000664203">
    <property type="component" value="Unassembled WGS sequence"/>
</dbReference>
<evidence type="ECO:0000259" key="6">
    <source>
        <dbReference type="Pfam" id="PF04082"/>
    </source>
</evidence>
<dbReference type="InterPro" id="IPR007219">
    <property type="entry name" value="XnlR_reg_dom"/>
</dbReference>
<dbReference type="Pfam" id="PF04082">
    <property type="entry name" value="Fungal_trans"/>
    <property type="match status" value="1"/>
</dbReference>
<sequence length="257" mass="28653">MLRYAAVKMGGEDELSQTVFQNSIDPTLHVESITPDLGPGPTNHSHEARQWSQSTQENILPASLINVDNIASGVETLSAPILAELLDTWFSDYYRWIPILHKPSLLDTLHTPYLKASPLYIVLKAIIAVTVTDAQKTCLSRVGDEDRLRLALSFRCQVVLEAMGSLSLRSLQALLVITILDYGAGEVSAFWNLVALCKRMATQLGLRDMVQGEHNSQRFTVPPRMLYPPKNSIEREERVRAYWMIKALDGYSTLGAA</sequence>
<evidence type="ECO:0000256" key="5">
    <source>
        <dbReference type="ARBA" id="ARBA00023242"/>
    </source>
</evidence>
<evidence type="ECO:0000256" key="4">
    <source>
        <dbReference type="ARBA" id="ARBA00023163"/>
    </source>
</evidence>
<feature type="domain" description="Xylanolytic transcriptional activator regulatory" evidence="6">
    <location>
        <begin position="86"/>
        <end position="249"/>
    </location>
</feature>
<keyword evidence="4" id="KW-0804">Transcription</keyword>
<dbReference type="EMBL" id="CAJPDR010000229">
    <property type="protein sequence ID" value="CAF9927518.1"/>
    <property type="molecule type" value="Genomic_DNA"/>
</dbReference>
<reference evidence="7" key="1">
    <citation type="submission" date="2021-03" db="EMBL/GenBank/DDBJ databases">
        <authorList>
            <person name="Tagirdzhanova G."/>
        </authorList>
    </citation>
    <scope>NUCLEOTIDE SEQUENCE</scope>
</reference>
<proteinExistence type="predicted"/>
<protein>
    <recommendedName>
        <fullName evidence="6">Xylanolytic transcriptional activator regulatory domain-containing protein</fullName>
    </recommendedName>
</protein>
<keyword evidence="3" id="KW-0805">Transcription regulation</keyword>
<name>A0A8H3IQB4_9LECA</name>
<dbReference type="AlphaFoldDB" id="A0A8H3IQB4"/>
<keyword evidence="8" id="KW-1185">Reference proteome</keyword>
<comment type="subcellular location">
    <subcellularLocation>
        <location evidence="1">Nucleus</location>
    </subcellularLocation>
</comment>
<dbReference type="OrthoDB" id="3862662at2759"/>
<gene>
    <name evidence="7" type="ORF">ALECFALPRED_003730</name>
</gene>
<dbReference type="GO" id="GO:0006351">
    <property type="term" value="P:DNA-templated transcription"/>
    <property type="evidence" value="ECO:0007669"/>
    <property type="project" value="InterPro"/>
</dbReference>
<evidence type="ECO:0000256" key="3">
    <source>
        <dbReference type="ARBA" id="ARBA00023015"/>
    </source>
</evidence>
<evidence type="ECO:0000313" key="8">
    <source>
        <dbReference type="Proteomes" id="UP000664203"/>
    </source>
</evidence>
<evidence type="ECO:0000256" key="1">
    <source>
        <dbReference type="ARBA" id="ARBA00004123"/>
    </source>
</evidence>
<keyword evidence="2" id="KW-0479">Metal-binding</keyword>
<dbReference type="GO" id="GO:0000981">
    <property type="term" value="F:DNA-binding transcription factor activity, RNA polymerase II-specific"/>
    <property type="evidence" value="ECO:0007669"/>
    <property type="project" value="InterPro"/>
</dbReference>
<evidence type="ECO:0000256" key="2">
    <source>
        <dbReference type="ARBA" id="ARBA00022723"/>
    </source>
</evidence>
<accession>A0A8H3IQB4</accession>
<keyword evidence="5" id="KW-0539">Nucleus</keyword>
<dbReference type="PANTHER" id="PTHR47338:SF20">
    <property type="entry name" value="ZN(II)2CYS6 TRANSCRIPTION FACTOR (EUROFUNG)"/>
    <property type="match status" value="1"/>
</dbReference>
<dbReference type="GO" id="GO:0003677">
    <property type="term" value="F:DNA binding"/>
    <property type="evidence" value="ECO:0007669"/>
    <property type="project" value="InterPro"/>
</dbReference>
<organism evidence="7 8">
    <name type="scientific">Alectoria fallacina</name>
    <dbReference type="NCBI Taxonomy" id="1903189"/>
    <lineage>
        <taxon>Eukaryota</taxon>
        <taxon>Fungi</taxon>
        <taxon>Dikarya</taxon>
        <taxon>Ascomycota</taxon>
        <taxon>Pezizomycotina</taxon>
        <taxon>Lecanoromycetes</taxon>
        <taxon>OSLEUM clade</taxon>
        <taxon>Lecanoromycetidae</taxon>
        <taxon>Lecanorales</taxon>
        <taxon>Lecanorineae</taxon>
        <taxon>Parmeliaceae</taxon>
        <taxon>Alectoria</taxon>
    </lineage>
</organism>
<dbReference type="PANTHER" id="PTHR47338">
    <property type="entry name" value="ZN(II)2CYS6 TRANSCRIPTION FACTOR (EUROFUNG)-RELATED"/>
    <property type="match status" value="1"/>
</dbReference>
<dbReference type="CDD" id="cd12148">
    <property type="entry name" value="fungal_TF_MHR"/>
    <property type="match status" value="1"/>
</dbReference>
<evidence type="ECO:0000313" key="7">
    <source>
        <dbReference type="EMBL" id="CAF9927518.1"/>
    </source>
</evidence>
<dbReference type="GO" id="GO:0008270">
    <property type="term" value="F:zinc ion binding"/>
    <property type="evidence" value="ECO:0007669"/>
    <property type="project" value="InterPro"/>
</dbReference>